<dbReference type="GO" id="GO:0032993">
    <property type="term" value="C:protein-DNA complex"/>
    <property type="evidence" value="ECO:0007669"/>
    <property type="project" value="TreeGrafter"/>
</dbReference>
<accession>A0A0G0WB23</accession>
<evidence type="ECO:0000256" key="3">
    <source>
        <dbReference type="ARBA" id="ARBA00023015"/>
    </source>
</evidence>
<keyword evidence="4 7" id="KW-0238">DNA-binding</keyword>
<evidence type="ECO:0000256" key="4">
    <source>
        <dbReference type="ARBA" id="ARBA00023125"/>
    </source>
</evidence>
<organism evidence="10 11">
    <name type="scientific">candidate division CPR2 bacterium GW2011_GWC1_41_48</name>
    <dbReference type="NCBI Taxonomy" id="1618344"/>
    <lineage>
        <taxon>Bacteria</taxon>
        <taxon>Bacteria division CPR2</taxon>
    </lineage>
</organism>
<dbReference type="FunFam" id="3.40.50.2300:FF:000002">
    <property type="entry name" value="DNA-binding response regulator PhoP"/>
    <property type="match status" value="1"/>
</dbReference>
<dbReference type="Gene3D" id="1.10.10.10">
    <property type="entry name" value="Winged helix-like DNA-binding domain superfamily/Winged helix DNA-binding domain"/>
    <property type="match status" value="1"/>
</dbReference>
<keyword evidence="2" id="KW-0902">Two-component regulatory system</keyword>
<dbReference type="GO" id="GO:0005829">
    <property type="term" value="C:cytosol"/>
    <property type="evidence" value="ECO:0007669"/>
    <property type="project" value="TreeGrafter"/>
</dbReference>
<evidence type="ECO:0000256" key="5">
    <source>
        <dbReference type="ARBA" id="ARBA00023163"/>
    </source>
</evidence>
<dbReference type="InterPro" id="IPR001867">
    <property type="entry name" value="OmpR/PhoB-type_DNA-bd"/>
</dbReference>
<proteinExistence type="predicted"/>
<dbReference type="Pfam" id="PF00486">
    <property type="entry name" value="Trans_reg_C"/>
    <property type="match status" value="1"/>
</dbReference>
<dbReference type="PROSITE" id="PS50110">
    <property type="entry name" value="RESPONSE_REGULATORY"/>
    <property type="match status" value="1"/>
</dbReference>
<dbReference type="AlphaFoldDB" id="A0A0G0WB23"/>
<comment type="caution">
    <text evidence="10">The sequence shown here is derived from an EMBL/GenBank/DDBJ whole genome shotgun (WGS) entry which is preliminary data.</text>
</comment>
<dbReference type="InterPro" id="IPR039420">
    <property type="entry name" value="WalR-like"/>
</dbReference>
<gene>
    <name evidence="10" type="ORF">UU65_C0002G0050</name>
</gene>
<dbReference type="Gene3D" id="6.10.250.690">
    <property type="match status" value="1"/>
</dbReference>
<evidence type="ECO:0000313" key="11">
    <source>
        <dbReference type="Proteomes" id="UP000033869"/>
    </source>
</evidence>
<evidence type="ECO:0000256" key="2">
    <source>
        <dbReference type="ARBA" id="ARBA00023012"/>
    </source>
</evidence>
<dbReference type="PANTHER" id="PTHR48111:SF22">
    <property type="entry name" value="REGULATOR OF RPOS"/>
    <property type="match status" value="1"/>
</dbReference>
<dbReference type="Proteomes" id="UP000033869">
    <property type="component" value="Unassembled WGS sequence"/>
</dbReference>
<keyword evidence="5" id="KW-0804">Transcription</keyword>
<dbReference type="PATRIC" id="fig|1618344.3.peg.382"/>
<feature type="domain" description="OmpR/PhoB-type" evidence="9">
    <location>
        <begin position="128"/>
        <end position="226"/>
    </location>
</feature>
<sequence>MIRNMRILLTEDNKDLAKSIKAALESECYEVDLAGDGEKASFLARTNDYDLIILDINLPKKDGKQVCTEIREDGKIVPILMLSVISEIGTKVDLLDTGADDYLTKPFSQKELLARIRALLRRPQEIKGEVLEVGDLIVDTKKHIVKRKGSNIDLTIKEYILLEYLIKNAESVLTRSMILEHVWDMNADLFSNAIEVHISNLRKKIDLAGMKKLIHTVPGRGYKLELKK</sequence>
<dbReference type="FunFam" id="1.10.10.10:FF:000005">
    <property type="entry name" value="Two-component system response regulator"/>
    <property type="match status" value="1"/>
</dbReference>
<dbReference type="InterPro" id="IPR001789">
    <property type="entry name" value="Sig_transdc_resp-reg_receiver"/>
</dbReference>
<keyword evidence="1 6" id="KW-0597">Phosphoprotein</keyword>
<dbReference type="GO" id="GO:0006355">
    <property type="term" value="P:regulation of DNA-templated transcription"/>
    <property type="evidence" value="ECO:0007669"/>
    <property type="project" value="InterPro"/>
</dbReference>
<dbReference type="EMBL" id="LCBL01000002">
    <property type="protein sequence ID" value="KKS09272.1"/>
    <property type="molecule type" value="Genomic_DNA"/>
</dbReference>
<dbReference type="InterPro" id="IPR036388">
    <property type="entry name" value="WH-like_DNA-bd_sf"/>
</dbReference>
<evidence type="ECO:0000256" key="1">
    <source>
        <dbReference type="ARBA" id="ARBA00022553"/>
    </source>
</evidence>
<feature type="domain" description="Response regulatory" evidence="8">
    <location>
        <begin position="6"/>
        <end position="120"/>
    </location>
</feature>
<dbReference type="GO" id="GO:0000156">
    <property type="term" value="F:phosphorelay response regulator activity"/>
    <property type="evidence" value="ECO:0007669"/>
    <property type="project" value="TreeGrafter"/>
</dbReference>
<protein>
    <submittedName>
        <fullName evidence="10">Response regulator receiver domain protein (CheY-like)</fullName>
    </submittedName>
</protein>
<name>A0A0G0WB23_UNCC2</name>
<dbReference type="CDD" id="cd00383">
    <property type="entry name" value="trans_reg_C"/>
    <property type="match status" value="1"/>
</dbReference>
<keyword evidence="3" id="KW-0805">Transcription regulation</keyword>
<reference evidence="10 11" key="1">
    <citation type="journal article" date="2015" name="Nature">
        <title>rRNA introns, odd ribosomes, and small enigmatic genomes across a large radiation of phyla.</title>
        <authorList>
            <person name="Brown C.T."/>
            <person name="Hug L.A."/>
            <person name="Thomas B.C."/>
            <person name="Sharon I."/>
            <person name="Castelle C.J."/>
            <person name="Singh A."/>
            <person name="Wilkins M.J."/>
            <person name="Williams K.H."/>
            <person name="Banfield J.F."/>
        </authorList>
    </citation>
    <scope>NUCLEOTIDE SEQUENCE [LARGE SCALE GENOMIC DNA]</scope>
</reference>
<dbReference type="PROSITE" id="PS51755">
    <property type="entry name" value="OMPR_PHOB"/>
    <property type="match status" value="1"/>
</dbReference>
<dbReference type="SUPFAM" id="SSF52172">
    <property type="entry name" value="CheY-like"/>
    <property type="match status" value="1"/>
</dbReference>
<dbReference type="PANTHER" id="PTHR48111">
    <property type="entry name" value="REGULATOR OF RPOS"/>
    <property type="match status" value="1"/>
</dbReference>
<dbReference type="Pfam" id="PF00072">
    <property type="entry name" value="Response_reg"/>
    <property type="match status" value="1"/>
</dbReference>
<feature type="DNA-binding region" description="OmpR/PhoB-type" evidence="7">
    <location>
        <begin position="128"/>
        <end position="226"/>
    </location>
</feature>
<evidence type="ECO:0000259" key="9">
    <source>
        <dbReference type="PROSITE" id="PS51755"/>
    </source>
</evidence>
<dbReference type="InterPro" id="IPR011006">
    <property type="entry name" value="CheY-like_superfamily"/>
</dbReference>
<evidence type="ECO:0000256" key="7">
    <source>
        <dbReference type="PROSITE-ProRule" id="PRU01091"/>
    </source>
</evidence>
<evidence type="ECO:0000256" key="6">
    <source>
        <dbReference type="PROSITE-ProRule" id="PRU00169"/>
    </source>
</evidence>
<dbReference type="SMART" id="SM00448">
    <property type="entry name" value="REC"/>
    <property type="match status" value="1"/>
</dbReference>
<dbReference type="Gene3D" id="3.40.50.2300">
    <property type="match status" value="1"/>
</dbReference>
<feature type="modified residue" description="4-aspartylphosphate" evidence="6">
    <location>
        <position position="55"/>
    </location>
</feature>
<evidence type="ECO:0000259" key="8">
    <source>
        <dbReference type="PROSITE" id="PS50110"/>
    </source>
</evidence>
<dbReference type="SMART" id="SM00862">
    <property type="entry name" value="Trans_reg_C"/>
    <property type="match status" value="1"/>
</dbReference>
<dbReference type="GO" id="GO:0000976">
    <property type="term" value="F:transcription cis-regulatory region binding"/>
    <property type="evidence" value="ECO:0007669"/>
    <property type="project" value="TreeGrafter"/>
</dbReference>
<evidence type="ECO:0000313" key="10">
    <source>
        <dbReference type="EMBL" id="KKS09272.1"/>
    </source>
</evidence>